<gene>
    <name evidence="3" type="ORF">CLODIP_2_CD11993</name>
</gene>
<evidence type="ECO:0000313" key="3">
    <source>
        <dbReference type="EMBL" id="CAB3378740.1"/>
    </source>
</evidence>
<accession>A0A8S1DE16</accession>
<keyword evidence="4" id="KW-1185">Reference proteome</keyword>
<dbReference type="AlphaFoldDB" id="A0A8S1DE16"/>
<feature type="coiled-coil region" evidence="1">
    <location>
        <begin position="87"/>
        <end position="177"/>
    </location>
</feature>
<dbReference type="Proteomes" id="UP000494165">
    <property type="component" value="Unassembled WGS sequence"/>
</dbReference>
<organism evidence="3 4">
    <name type="scientific">Cloeon dipterum</name>
    <dbReference type="NCBI Taxonomy" id="197152"/>
    <lineage>
        <taxon>Eukaryota</taxon>
        <taxon>Metazoa</taxon>
        <taxon>Ecdysozoa</taxon>
        <taxon>Arthropoda</taxon>
        <taxon>Hexapoda</taxon>
        <taxon>Insecta</taxon>
        <taxon>Pterygota</taxon>
        <taxon>Palaeoptera</taxon>
        <taxon>Ephemeroptera</taxon>
        <taxon>Pisciforma</taxon>
        <taxon>Baetidae</taxon>
        <taxon>Cloeon</taxon>
    </lineage>
</organism>
<protein>
    <submittedName>
        <fullName evidence="3">Uncharacterized protein</fullName>
    </submittedName>
</protein>
<evidence type="ECO:0000256" key="2">
    <source>
        <dbReference type="SAM" id="MobiDB-lite"/>
    </source>
</evidence>
<keyword evidence="1" id="KW-0175">Coiled coil</keyword>
<proteinExistence type="predicted"/>
<dbReference type="EMBL" id="CADEPI010000171">
    <property type="protein sequence ID" value="CAB3378740.1"/>
    <property type="molecule type" value="Genomic_DNA"/>
</dbReference>
<feature type="region of interest" description="Disordered" evidence="2">
    <location>
        <begin position="334"/>
        <end position="366"/>
    </location>
</feature>
<evidence type="ECO:0000313" key="4">
    <source>
        <dbReference type="Proteomes" id="UP000494165"/>
    </source>
</evidence>
<name>A0A8S1DE16_9INSE</name>
<evidence type="ECO:0000256" key="1">
    <source>
        <dbReference type="SAM" id="Coils"/>
    </source>
</evidence>
<reference evidence="3 4" key="1">
    <citation type="submission" date="2020-04" db="EMBL/GenBank/DDBJ databases">
        <authorList>
            <person name="Alioto T."/>
            <person name="Alioto T."/>
            <person name="Gomez Garrido J."/>
        </authorList>
    </citation>
    <scope>NUCLEOTIDE SEQUENCE [LARGE SCALE GENOMIC DNA]</scope>
</reference>
<comment type="caution">
    <text evidence="3">The sequence shown here is derived from an EMBL/GenBank/DDBJ whole genome shotgun (WGS) entry which is preliminary data.</text>
</comment>
<sequence>MDQVQESTPPPKDFDDFQDVHLRVTTMLKELQEKRVEFNLTQRELSKWTMKASENERMLESERRSLAGLQVQLDFQTQSVRKKESEAEGAMQKAMMLEVQLALANQEIGVLRNECQNLEVQVLDMNQKVAELEEKLKNMTAFKELCGGLQEKVTNYMALSEKQIALLKTEVANLKAETEKSCRNGVDFEATVSLFENLRNKQDQEFSRIKQVLMDRKKQIEELKMNLVKLKKPSAASDPLISKISELQRKSDVMEERLQNEKKISRQLKNILSKAVQSQETLQALESEASAKLSAAEAKLAANSSNEESLKMEIDSLREELSKLEVKKNTIEKSVQTEQAEKEQEVEKTDGVEDENKSESARDLDEVKRQFQSAIAASGDDWTQYENMFKQN</sequence>
<feature type="compositionally biased region" description="Basic and acidic residues" evidence="2">
    <location>
        <begin position="339"/>
        <end position="366"/>
    </location>
</feature>